<dbReference type="GO" id="GO:0016829">
    <property type="term" value="F:lyase activity"/>
    <property type="evidence" value="ECO:0007669"/>
    <property type="project" value="UniProtKB-KW"/>
</dbReference>
<evidence type="ECO:0000259" key="2">
    <source>
        <dbReference type="PROSITE" id="PS51819"/>
    </source>
</evidence>
<dbReference type="OrthoDB" id="317332at2"/>
<sequence length="307" mass="33480">MNTVAVARTESRRAEYAHSVMHCNLNSADVIRSQQFYADLFAVRDRMRSISEDTDGRFMGLSEHTASETVFLYDGRGPRSAPALELVQWHDPQLIRRSDLGADAPGFRVIGYRVNSLASVPGAGGGESVVVRGRARKAIRVTDPDGVIVEIVEVAAAESDPKTPMLSHTRMVVSDLERSVAWYSTIGFVVRPDDTDVTRSVPGASLYLPEDPTFSFELECPVEQVEIEPKVANTQGLYRVAAAVEDVKAAYTALAKADPATPEPGFVPMPDVPTGGFTVLFLSDPDGLVVELVDRPRNTVRRPLQPL</sequence>
<dbReference type="PANTHER" id="PTHR43048">
    <property type="entry name" value="METHYLMALONYL-COA EPIMERASE"/>
    <property type="match status" value="1"/>
</dbReference>
<dbReference type="Gene3D" id="3.10.180.10">
    <property type="entry name" value="2,3-Dihydroxybiphenyl 1,2-Dioxygenase, domain 1"/>
    <property type="match status" value="2"/>
</dbReference>
<dbReference type="InterPro" id="IPR029068">
    <property type="entry name" value="Glyas_Bleomycin-R_OHBP_Dase"/>
</dbReference>
<accession>A0A318RPG9</accession>
<evidence type="ECO:0000313" key="4">
    <source>
        <dbReference type="Proteomes" id="UP000247591"/>
    </source>
</evidence>
<dbReference type="GO" id="GO:0046872">
    <property type="term" value="F:metal ion binding"/>
    <property type="evidence" value="ECO:0007669"/>
    <property type="project" value="UniProtKB-KW"/>
</dbReference>
<keyword evidence="3" id="KW-0560">Oxidoreductase</keyword>
<dbReference type="Proteomes" id="UP000247591">
    <property type="component" value="Unassembled WGS sequence"/>
</dbReference>
<reference evidence="3 4" key="1">
    <citation type="submission" date="2018-06" db="EMBL/GenBank/DDBJ databases">
        <title>Genomic Encyclopedia of Type Strains, Phase IV (KMG-IV): sequencing the most valuable type-strain genomes for metagenomic binning, comparative biology and taxonomic classification.</title>
        <authorList>
            <person name="Goeker M."/>
        </authorList>
    </citation>
    <scope>NUCLEOTIDE SEQUENCE [LARGE SCALE GENOMIC DNA]</scope>
    <source>
        <strain evidence="3 4">DSM 45521</strain>
    </source>
</reference>
<evidence type="ECO:0000313" key="3">
    <source>
        <dbReference type="EMBL" id="PYE16953.1"/>
    </source>
</evidence>
<dbReference type="CDD" id="cd06587">
    <property type="entry name" value="VOC"/>
    <property type="match status" value="2"/>
</dbReference>
<keyword evidence="3" id="KW-0223">Dioxygenase</keyword>
<dbReference type="GO" id="GO:0051213">
    <property type="term" value="F:dioxygenase activity"/>
    <property type="evidence" value="ECO:0007669"/>
    <property type="project" value="UniProtKB-KW"/>
</dbReference>
<organism evidence="3 4">
    <name type="scientific">Williamsia limnetica</name>
    <dbReference type="NCBI Taxonomy" id="882452"/>
    <lineage>
        <taxon>Bacteria</taxon>
        <taxon>Bacillati</taxon>
        <taxon>Actinomycetota</taxon>
        <taxon>Actinomycetes</taxon>
        <taxon>Mycobacteriales</taxon>
        <taxon>Nocardiaceae</taxon>
        <taxon>Williamsia</taxon>
    </lineage>
</organism>
<dbReference type="GO" id="GO:0004493">
    <property type="term" value="F:methylmalonyl-CoA epimerase activity"/>
    <property type="evidence" value="ECO:0007669"/>
    <property type="project" value="TreeGrafter"/>
</dbReference>
<dbReference type="InterPro" id="IPR037523">
    <property type="entry name" value="VOC_core"/>
</dbReference>
<dbReference type="EMBL" id="QJSP01000007">
    <property type="protein sequence ID" value="PYE16953.1"/>
    <property type="molecule type" value="Genomic_DNA"/>
</dbReference>
<evidence type="ECO:0000256" key="1">
    <source>
        <dbReference type="ARBA" id="ARBA00022723"/>
    </source>
</evidence>
<keyword evidence="3" id="KW-0456">Lyase</keyword>
<dbReference type="Pfam" id="PF00903">
    <property type="entry name" value="Glyoxalase"/>
    <property type="match status" value="1"/>
</dbReference>
<gene>
    <name evidence="3" type="ORF">DFR67_107198</name>
</gene>
<dbReference type="SUPFAM" id="SSF54593">
    <property type="entry name" value="Glyoxalase/Bleomycin resistance protein/Dihydroxybiphenyl dioxygenase"/>
    <property type="match status" value="2"/>
</dbReference>
<comment type="caution">
    <text evidence="3">The sequence shown here is derived from an EMBL/GenBank/DDBJ whole genome shotgun (WGS) entry which is preliminary data.</text>
</comment>
<keyword evidence="4" id="KW-1185">Reference proteome</keyword>
<dbReference type="GO" id="GO:0046491">
    <property type="term" value="P:L-methylmalonyl-CoA metabolic process"/>
    <property type="evidence" value="ECO:0007669"/>
    <property type="project" value="TreeGrafter"/>
</dbReference>
<name>A0A318RPG9_WILLI</name>
<dbReference type="RefSeq" id="WP_110470035.1">
    <property type="nucleotide sequence ID" value="NZ_QJSP01000007.1"/>
</dbReference>
<keyword evidence="1" id="KW-0479">Metal-binding</keyword>
<proteinExistence type="predicted"/>
<dbReference type="InterPro" id="IPR051785">
    <property type="entry name" value="MMCE/EMCE_epimerase"/>
</dbReference>
<protein>
    <submittedName>
        <fullName evidence="3">Catechol 2,3-dioxygenase-like lactoylglutathione lyase family enzyme</fullName>
    </submittedName>
</protein>
<dbReference type="InterPro" id="IPR004360">
    <property type="entry name" value="Glyas_Fos-R_dOase_dom"/>
</dbReference>
<feature type="domain" description="VOC" evidence="2">
    <location>
        <begin position="165"/>
        <end position="295"/>
    </location>
</feature>
<dbReference type="PANTHER" id="PTHR43048:SF3">
    <property type="entry name" value="METHYLMALONYL-COA EPIMERASE, MITOCHONDRIAL"/>
    <property type="match status" value="1"/>
</dbReference>
<dbReference type="PROSITE" id="PS51819">
    <property type="entry name" value="VOC"/>
    <property type="match status" value="1"/>
</dbReference>
<dbReference type="AlphaFoldDB" id="A0A318RPG9"/>